<name>A0A0L6UNZ5_9BASI</name>
<gene>
    <name evidence="2" type="ORF">VP01_451g5</name>
</gene>
<comment type="caution">
    <text evidence="2">The sequence shown here is derived from an EMBL/GenBank/DDBJ whole genome shotgun (WGS) entry which is preliminary data.</text>
</comment>
<keyword evidence="1" id="KW-0472">Membrane</keyword>
<sequence>MLHVNCMQLIKFFFAVLLSSFCDLYFGGLLLFCTCYYFLQFELCIEQLG</sequence>
<evidence type="ECO:0000313" key="2">
    <source>
        <dbReference type="EMBL" id="KNZ50263.1"/>
    </source>
</evidence>
<feature type="transmembrane region" description="Helical" evidence="1">
    <location>
        <begin position="12"/>
        <end position="39"/>
    </location>
</feature>
<dbReference type="Proteomes" id="UP000037035">
    <property type="component" value="Unassembled WGS sequence"/>
</dbReference>
<evidence type="ECO:0000313" key="3">
    <source>
        <dbReference type="Proteomes" id="UP000037035"/>
    </source>
</evidence>
<keyword evidence="1" id="KW-1133">Transmembrane helix</keyword>
<keyword evidence="3" id="KW-1185">Reference proteome</keyword>
<keyword evidence="1" id="KW-0812">Transmembrane</keyword>
<dbReference type="AlphaFoldDB" id="A0A0L6UNZ5"/>
<organism evidence="2 3">
    <name type="scientific">Puccinia sorghi</name>
    <dbReference type="NCBI Taxonomy" id="27349"/>
    <lineage>
        <taxon>Eukaryota</taxon>
        <taxon>Fungi</taxon>
        <taxon>Dikarya</taxon>
        <taxon>Basidiomycota</taxon>
        <taxon>Pucciniomycotina</taxon>
        <taxon>Pucciniomycetes</taxon>
        <taxon>Pucciniales</taxon>
        <taxon>Pucciniaceae</taxon>
        <taxon>Puccinia</taxon>
    </lineage>
</organism>
<reference evidence="2 3" key="1">
    <citation type="submission" date="2015-08" db="EMBL/GenBank/DDBJ databases">
        <title>Next Generation Sequencing and Analysis of the Genome of Puccinia sorghi L Schw, the Causal Agent of Maize Common Rust.</title>
        <authorList>
            <person name="Rochi L."/>
            <person name="Burguener G."/>
            <person name="Darino M."/>
            <person name="Turjanski A."/>
            <person name="Kreff E."/>
            <person name="Dieguez M.J."/>
            <person name="Sacco F."/>
        </authorList>
    </citation>
    <scope>NUCLEOTIDE SEQUENCE [LARGE SCALE GENOMIC DNA]</scope>
    <source>
        <strain evidence="2 3">RO10H11247</strain>
    </source>
</reference>
<dbReference type="VEuPathDB" id="FungiDB:VP01_451g5"/>
<evidence type="ECO:0000256" key="1">
    <source>
        <dbReference type="SAM" id="Phobius"/>
    </source>
</evidence>
<proteinExistence type="predicted"/>
<accession>A0A0L6UNZ5</accession>
<protein>
    <submittedName>
        <fullName evidence="2">Putative signal peptide protein</fullName>
    </submittedName>
</protein>
<dbReference type="EMBL" id="LAVV01009635">
    <property type="protein sequence ID" value="KNZ50263.1"/>
    <property type="molecule type" value="Genomic_DNA"/>
</dbReference>